<accession>A0A3B0Y146</accession>
<dbReference type="Pfam" id="PF09836">
    <property type="entry name" value="DUF2063"/>
    <property type="match status" value="1"/>
</dbReference>
<feature type="domain" description="Putative DNA-binding" evidence="1">
    <location>
        <begin position="8"/>
        <end position="106"/>
    </location>
</feature>
<evidence type="ECO:0000313" key="2">
    <source>
        <dbReference type="EMBL" id="VAW73461.1"/>
    </source>
</evidence>
<organism evidence="2">
    <name type="scientific">hydrothermal vent metagenome</name>
    <dbReference type="NCBI Taxonomy" id="652676"/>
    <lineage>
        <taxon>unclassified sequences</taxon>
        <taxon>metagenomes</taxon>
        <taxon>ecological metagenomes</taxon>
    </lineage>
</organism>
<dbReference type="AlphaFoldDB" id="A0A3B0Y146"/>
<protein>
    <recommendedName>
        <fullName evidence="1">Putative DNA-binding domain-containing protein</fullName>
    </recommendedName>
</protein>
<dbReference type="EMBL" id="UOFL01000043">
    <property type="protein sequence ID" value="VAW73461.1"/>
    <property type="molecule type" value="Genomic_DNA"/>
</dbReference>
<proteinExistence type="predicted"/>
<evidence type="ECO:0000259" key="1">
    <source>
        <dbReference type="Pfam" id="PF09836"/>
    </source>
</evidence>
<dbReference type="InterPro" id="IPR044922">
    <property type="entry name" value="DUF2063_N_sf"/>
</dbReference>
<sequence>MVIIVLAQLQQQLILDLIQPSGTNDETPNTTLSLLQAGKLSEYEQLEIYRQSILQSLISSLRSTYPVCKTLLGDTQFDQIATAYISTHHSVNPNLNNYGDEFSVFIQQNIAVRHLPFLADLAHFEYVWLQAYYSTDQAVVSILEQIEQVPESDQVNIVFYLSSSTCLLQSHYPIFDIWQSHQILDQEAQNKSTKKMTIDDINYSTEIHYWILDRLGNKVRIHNLSQLEFKFFDLIRNEKTLSTIVDSLTQYDKEASFTQLLLEANDKAYLAGIKP</sequence>
<dbReference type="Gene3D" id="1.10.150.690">
    <property type="entry name" value="DUF2063"/>
    <property type="match status" value="1"/>
</dbReference>
<gene>
    <name evidence="2" type="ORF">MNBD_GAMMA12-3373</name>
</gene>
<name>A0A3B0Y146_9ZZZZ</name>
<reference evidence="2" key="1">
    <citation type="submission" date="2018-06" db="EMBL/GenBank/DDBJ databases">
        <authorList>
            <person name="Zhirakovskaya E."/>
        </authorList>
    </citation>
    <scope>NUCLEOTIDE SEQUENCE</scope>
</reference>
<dbReference type="InterPro" id="IPR018640">
    <property type="entry name" value="DUF2063"/>
</dbReference>